<dbReference type="InterPro" id="IPR050189">
    <property type="entry name" value="MFS_Efflux_Transporters"/>
</dbReference>
<evidence type="ECO:0000256" key="6">
    <source>
        <dbReference type="SAM" id="Phobius"/>
    </source>
</evidence>
<dbReference type="GO" id="GO:0005886">
    <property type="term" value="C:plasma membrane"/>
    <property type="evidence" value="ECO:0007669"/>
    <property type="project" value="UniProtKB-SubCell"/>
</dbReference>
<keyword evidence="5 6" id="KW-0472">Membrane</keyword>
<evidence type="ECO:0000256" key="3">
    <source>
        <dbReference type="ARBA" id="ARBA00022692"/>
    </source>
</evidence>
<sequence>MNSTFPALNPRIVIAFVGTWVIALLAANLVPVLIGALVEDLGMSLTAAGTLATVMSLGTAGAMFATNRFVAKGDRPKLARLGLGIMAVGFGGAGLSLQTIPVQAGIILGGIGCGIVIAASTAASSATRNPDNTTGTVMIVNRAGAAALLAVVPLLGNDLRAILFVLAGLGIAGILMAGGLPNLPVELPAKDSREPLGAMAILLAFIFGLWSLTEEMVYTMTEIVAVENVGMSAGELSSWLSVSIIGGLAGAVLAPIVLRVIGRSWSLVGIVVISTICKFLLVTTDIYWLYASALVTWGAMYGAVLTLVFGLAARMAVSGRVVVFVTSVYMIGIALGPMAGSWLVAYVTPLTFGLTVAIPSVLAGLILLWISRRSGVPEHGETTVDQNPAEVVTAG</sequence>
<gene>
    <name evidence="7" type="ORF">HGQ17_05075</name>
</gene>
<accession>A0A7X8TJ20</accession>
<name>A0A7X8TJ20_9MICC</name>
<feature type="transmembrane region" description="Helical" evidence="6">
    <location>
        <begin position="12"/>
        <end position="38"/>
    </location>
</feature>
<feature type="transmembrane region" description="Helical" evidence="6">
    <location>
        <begin position="265"/>
        <end position="281"/>
    </location>
</feature>
<keyword evidence="3 6" id="KW-0812">Transmembrane</keyword>
<dbReference type="Pfam" id="PF07690">
    <property type="entry name" value="MFS_1"/>
    <property type="match status" value="1"/>
</dbReference>
<dbReference type="SUPFAM" id="SSF103473">
    <property type="entry name" value="MFS general substrate transporter"/>
    <property type="match status" value="1"/>
</dbReference>
<feature type="transmembrane region" description="Helical" evidence="6">
    <location>
        <begin position="195"/>
        <end position="212"/>
    </location>
</feature>
<feature type="transmembrane region" description="Helical" evidence="6">
    <location>
        <begin position="239"/>
        <end position="258"/>
    </location>
</feature>
<evidence type="ECO:0000256" key="2">
    <source>
        <dbReference type="ARBA" id="ARBA00022475"/>
    </source>
</evidence>
<feature type="transmembrane region" description="Helical" evidence="6">
    <location>
        <begin position="350"/>
        <end position="370"/>
    </location>
</feature>
<feature type="transmembrane region" description="Helical" evidence="6">
    <location>
        <begin position="135"/>
        <end position="155"/>
    </location>
</feature>
<comment type="subcellular location">
    <subcellularLocation>
        <location evidence="1">Cell membrane</location>
        <topology evidence="1">Multi-pass membrane protein</topology>
    </subcellularLocation>
</comment>
<feature type="transmembrane region" description="Helical" evidence="6">
    <location>
        <begin position="103"/>
        <end position="123"/>
    </location>
</feature>
<keyword evidence="2" id="KW-1003">Cell membrane</keyword>
<evidence type="ECO:0000256" key="5">
    <source>
        <dbReference type="ARBA" id="ARBA00023136"/>
    </source>
</evidence>
<dbReference type="Gene3D" id="1.20.1250.20">
    <property type="entry name" value="MFS general substrate transporter like domains"/>
    <property type="match status" value="2"/>
</dbReference>
<dbReference type="InterPro" id="IPR036259">
    <property type="entry name" value="MFS_trans_sf"/>
</dbReference>
<comment type="caution">
    <text evidence="7">The sequence shown here is derived from an EMBL/GenBank/DDBJ whole genome shotgun (WGS) entry which is preliminary data.</text>
</comment>
<feature type="transmembrane region" description="Helical" evidence="6">
    <location>
        <begin position="321"/>
        <end position="344"/>
    </location>
</feature>
<evidence type="ECO:0000313" key="7">
    <source>
        <dbReference type="EMBL" id="NLS09390.1"/>
    </source>
</evidence>
<dbReference type="EMBL" id="JABAHY010000003">
    <property type="protein sequence ID" value="NLS09390.1"/>
    <property type="molecule type" value="Genomic_DNA"/>
</dbReference>
<keyword evidence="8" id="KW-1185">Reference proteome</keyword>
<proteinExistence type="predicted"/>
<reference evidence="7 8" key="1">
    <citation type="submission" date="2020-04" db="EMBL/GenBank/DDBJ databases">
        <title>Nesterenkonia sp. nov., isolated from marine sediment.</title>
        <authorList>
            <person name="Zhang G."/>
        </authorList>
    </citation>
    <scope>NUCLEOTIDE SEQUENCE [LARGE SCALE GENOMIC DNA]</scope>
    <source>
        <strain evidence="7 8">MY13</strain>
    </source>
</reference>
<evidence type="ECO:0000256" key="1">
    <source>
        <dbReference type="ARBA" id="ARBA00004651"/>
    </source>
</evidence>
<organism evidence="7 8">
    <name type="scientific">Nesterenkonia sedimenti</name>
    <dbReference type="NCBI Taxonomy" id="1463632"/>
    <lineage>
        <taxon>Bacteria</taxon>
        <taxon>Bacillati</taxon>
        <taxon>Actinomycetota</taxon>
        <taxon>Actinomycetes</taxon>
        <taxon>Micrococcales</taxon>
        <taxon>Micrococcaceae</taxon>
        <taxon>Nesterenkonia</taxon>
    </lineage>
</organism>
<evidence type="ECO:0000313" key="8">
    <source>
        <dbReference type="Proteomes" id="UP000523139"/>
    </source>
</evidence>
<dbReference type="GO" id="GO:0022857">
    <property type="term" value="F:transmembrane transporter activity"/>
    <property type="evidence" value="ECO:0007669"/>
    <property type="project" value="InterPro"/>
</dbReference>
<feature type="transmembrane region" description="Helical" evidence="6">
    <location>
        <begin position="161"/>
        <end position="183"/>
    </location>
</feature>
<dbReference type="RefSeq" id="WP_168886889.1">
    <property type="nucleotide sequence ID" value="NZ_JABAHY010000003.1"/>
</dbReference>
<keyword evidence="4 6" id="KW-1133">Transmembrane helix</keyword>
<dbReference type="PANTHER" id="PTHR43124:SF10">
    <property type="entry name" value="PURINE EFFLUX PUMP PBUE"/>
    <property type="match status" value="1"/>
</dbReference>
<protein>
    <submittedName>
        <fullName evidence="7">MFS transporter</fullName>
    </submittedName>
</protein>
<dbReference type="AlphaFoldDB" id="A0A7X8TJ20"/>
<feature type="transmembrane region" description="Helical" evidence="6">
    <location>
        <begin position="44"/>
        <end position="66"/>
    </location>
</feature>
<feature type="transmembrane region" description="Helical" evidence="6">
    <location>
        <begin position="287"/>
        <end position="309"/>
    </location>
</feature>
<dbReference type="PANTHER" id="PTHR43124">
    <property type="entry name" value="PURINE EFFLUX PUMP PBUE"/>
    <property type="match status" value="1"/>
</dbReference>
<evidence type="ECO:0000256" key="4">
    <source>
        <dbReference type="ARBA" id="ARBA00022989"/>
    </source>
</evidence>
<dbReference type="InterPro" id="IPR011701">
    <property type="entry name" value="MFS"/>
</dbReference>
<feature type="transmembrane region" description="Helical" evidence="6">
    <location>
        <begin position="78"/>
        <end position="97"/>
    </location>
</feature>
<dbReference type="Proteomes" id="UP000523139">
    <property type="component" value="Unassembled WGS sequence"/>
</dbReference>